<reference evidence="1 2" key="1">
    <citation type="submission" date="2016-10" db="EMBL/GenBank/DDBJ databases">
        <authorList>
            <person name="Varghese N."/>
            <person name="Submissions S."/>
        </authorList>
    </citation>
    <scope>NUCLEOTIDE SEQUENCE [LARGE SCALE GENOMIC DNA]</scope>
    <source>
        <strain evidence="1 2">DSM 24802</strain>
    </source>
</reference>
<evidence type="ECO:0000313" key="1">
    <source>
        <dbReference type="EMBL" id="SDW74175.1"/>
    </source>
</evidence>
<sequence length="260" mass="28478">MGHIHLGVLPSSKKWREVVALLEDGLPDEEVLQASALAAERDLDRAAHDPLFVECVRLLAMIPQAARSPDFGQGLRDLDIAVASSPDLLQILSATGRHLDLVARSLGHRSDFGELARKALLSTLSSAMTDAMPSLFEATPSDVRDAARGFAQSARFSSLARSFYTRLLSDTLHSWLDRTLSAHVGDGLRFRSMEARSGFDAALTQYCFEATRIIREFAGGWYGKTVYRDGAISTQQATVFGAVAFKKISEELRHKRGADD</sequence>
<dbReference type="Proteomes" id="UP000199541">
    <property type="component" value="Unassembled WGS sequence"/>
</dbReference>
<keyword evidence="2" id="KW-1185">Reference proteome</keyword>
<dbReference type="EMBL" id="FNOB01000006">
    <property type="protein sequence ID" value="SDW74175.1"/>
    <property type="molecule type" value="Genomic_DNA"/>
</dbReference>
<evidence type="ECO:0000313" key="2">
    <source>
        <dbReference type="Proteomes" id="UP000199541"/>
    </source>
</evidence>
<proteinExistence type="predicted"/>
<gene>
    <name evidence="1" type="ORF">SAMN05444006_106131</name>
</gene>
<protein>
    <submittedName>
        <fullName evidence="1">Uncharacterized protein</fullName>
    </submittedName>
</protein>
<organism evidence="1 2">
    <name type="scientific">Allgaiera indica</name>
    <dbReference type="NCBI Taxonomy" id="765699"/>
    <lineage>
        <taxon>Bacteria</taxon>
        <taxon>Pseudomonadati</taxon>
        <taxon>Pseudomonadota</taxon>
        <taxon>Alphaproteobacteria</taxon>
        <taxon>Rhodobacterales</taxon>
        <taxon>Paracoccaceae</taxon>
        <taxon>Allgaiera</taxon>
    </lineage>
</organism>
<accession>A0A1H2W0T9</accession>
<comment type="caution">
    <text evidence="1">The sequence shown here is derived from an EMBL/GenBank/DDBJ whole genome shotgun (WGS) entry which is preliminary data.</text>
</comment>
<name>A0A1H2W0T9_9RHOB</name>
<dbReference type="RefSeq" id="WP_035843782.1">
    <property type="nucleotide sequence ID" value="NZ_BNAB01000005.1"/>
</dbReference>